<dbReference type="AlphaFoldDB" id="A0A6A4TH25"/>
<evidence type="ECO:0000313" key="2">
    <source>
        <dbReference type="Proteomes" id="UP000438429"/>
    </source>
</evidence>
<dbReference type="EMBL" id="VEVO01000005">
    <property type="protein sequence ID" value="KAF0042544.1"/>
    <property type="molecule type" value="Genomic_DNA"/>
</dbReference>
<reference evidence="1 2" key="1">
    <citation type="submission" date="2019-06" db="EMBL/GenBank/DDBJ databases">
        <title>Draft genomes of female and male turbot (Scophthalmus maximus).</title>
        <authorList>
            <person name="Xu H."/>
            <person name="Xu X.-W."/>
            <person name="Shao C."/>
            <person name="Chen S."/>
        </authorList>
    </citation>
    <scope>NUCLEOTIDE SEQUENCE [LARGE SCALE GENOMIC DNA]</scope>
    <source>
        <strain evidence="1">Ysfricsl-2016a</strain>
        <tissue evidence="1">Blood</tissue>
    </source>
</reference>
<evidence type="ECO:0000313" key="1">
    <source>
        <dbReference type="EMBL" id="KAF0042544.1"/>
    </source>
</evidence>
<sequence length="174" mass="19060">MTWLATDPEINAKRVGKSSPSYGYHMISKQLTQQPHVPCQSATAVLICVGLLAKGAKRRWTPSQRPQVLEHVGPKLCRVTSKHFSHFTLCVIVKGTCCPRHGAASFSPRRSGPNCWPRGYHEVEETLHSHLQQCPSTQPIGVVAVVKVSNVSQHWLSAGAAIIKGEEFGSVFPD</sequence>
<gene>
    <name evidence="1" type="ORF">F2P81_006076</name>
</gene>
<protein>
    <submittedName>
        <fullName evidence="1">Uncharacterized protein</fullName>
    </submittedName>
</protein>
<proteinExistence type="predicted"/>
<dbReference type="Proteomes" id="UP000438429">
    <property type="component" value="Unassembled WGS sequence"/>
</dbReference>
<organism evidence="1 2">
    <name type="scientific">Scophthalmus maximus</name>
    <name type="common">Turbot</name>
    <name type="synonym">Psetta maxima</name>
    <dbReference type="NCBI Taxonomy" id="52904"/>
    <lineage>
        <taxon>Eukaryota</taxon>
        <taxon>Metazoa</taxon>
        <taxon>Chordata</taxon>
        <taxon>Craniata</taxon>
        <taxon>Vertebrata</taxon>
        <taxon>Euteleostomi</taxon>
        <taxon>Actinopterygii</taxon>
        <taxon>Neopterygii</taxon>
        <taxon>Teleostei</taxon>
        <taxon>Neoteleostei</taxon>
        <taxon>Acanthomorphata</taxon>
        <taxon>Carangaria</taxon>
        <taxon>Pleuronectiformes</taxon>
        <taxon>Pleuronectoidei</taxon>
        <taxon>Scophthalmidae</taxon>
        <taxon>Scophthalmus</taxon>
    </lineage>
</organism>
<comment type="caution">
    <text evidence="1">The sequence shown here is derived from an EMBL/GenBank/DDBJ whole genome shotgun (WGS) entry which is preliminary data.</text>
</comment>
<name>A0A6A4TH25_SCOMX</name>
<accession>A0A6A4TH25</accession>